<comment type="similarity">
    <text evidence="1">Belongs to the ClpA/ClpB family.</text>
</comment>
<accession>A0A2S8I696</accession>
<dbReference type="PROSITE" id="PS00870">
    <property type="entry name" value="CLPAB_1"/>
    <property type="match status" value="1"/>
</dbReference>
<dbReference type="Gene3D" id="1.10.1780.10">
    <property type="entry name" value="Clp, N-terminal domain"/>
    <property type="match status" value="1"/>
</dbReference>
<evidence type="ECO:0000256" key="2">
    <source>
        <dbReference type="ARBA" id="ARBA00022737"/>
    </source>
</evidence>
<dbReference type="InterPro" id="IPR018368">
    <property type="entry name" value="ClpA/B_CS1"/>
</dbReference>
<dbReference type="GO" id="GO:0016887">
    <property type="term" value="F:ATP hydrolysis activity"/>
    <property type="evidence" value="ECO:0007669"/>
    <property type="project" value="InterPro"/>
</dbReference>
<feature type="region of interest" description="Disordered" evidence="8">
    <location>
        <begin position="154"/>
        <end position="196"/>
    </location>
</feature>
<dbReference type="PRINTS" id="PR00300">
    <property type="entry name" value="CLPPROTEASEA"/>
</dbReference>
<dbReference type="Gene3D" id="1.10.8.60">
    <property type="match status" value="1"/>
</dbReference>
<dbReference type="PANTHER" id="PTHR11638">
    <property type="entry name" value="ATP-DEPENDENT CLP PROTEASE"/>
    <property type="match status" value="1"/>
</dbReference>
<dbReference type="CDD" id="cd19499">
    <property type="entry name" value="RecA-like_ClpB_Hsp104-like"/>
    <property type="match status" value="1"/>
</dbReference>
<dbReference type="Pfam" id="PF10431">
    <property type="entry name" value="ClpB_D2-small"/>
    <property type="match status" value="1"/>
</dbReference>
<keyword evidence="3" id="KW-0547">Nucleotide-binding</keyword>
<dbReference type="SUPFAM" id="SSF81923">
    <property type="entry name" value="Double Clp-N motif"/>
    <property type="match status" value="1"/>
</dbReference>
<evidence type="ECO:0000256" key="6">
    <source>
        <dbReference type="ARBA" id="ARBA00025613"/>
    </source>
</evidence>
<dbReference type="FunFam" id="3.40.50.300:FF:000010">
    <property type="entry name" value="Chaperone clpB 1, putative"/>
    <property type="match status" value="1"/>
</dbReference>
<protein>
    <submittedName>
        <fullName evidence="10">Type VI secretion system ATPase TssH</fullName>
    </submittedName>
</protein>
<dbReference type="InterPro" id="IPR003593">
    <property type="entry name" value="AAA+_ATPase"/>
</dbReference>
<evidence type="ECO:0000256" key="1">
    <source>
        <dbReference type="ARBA" id="ARBA00008675"/>
    </source>
</evidence>
<dbReference type="Pfam" id="PF02861">
    <property type="entry name" value="Clp_N"/>
    <property type="match status" value="1"/>
</dbReference>
<dbReference type="NCBIfam" id="TIGR03345">
    <property type="entry name" value="VI_ClpV1"/>
    <property type="match status" value="1"/>
</dbReference>
<dbReference type="Pfam" id="PF00004">
    <property type="entry name" value="AAA"/>
    <property type="match status" value="1"/>
</dbReference>
<dbReference type="Pfam" id="PF07724">
    <property type="entry name" value="AAA_2"/>
    <property type="match status" value="1"/>
</dbReference>
<name>A0A2S8I696_BURCE</name>
<evidence type="ECO:0000313" key="11">
    <source>
        <dbReference type="Proteomes" id="UP000238206"/>
    </source>
</evidence>
<dbReference type="EMBL" id="PUIQ01000070">
    <property type="protein sequence ID" value="PQP09862.1"/>
    <property type="molecule type" value="Genomic_DNA"/>
</dbReference>
<evidence type="ECO:0000256" key="7">
    <source>
        <dbReference type="PROSITE-ProRule" id="PRU01251"/>
    </source>
</evidence>
<keyword evidence="2 7" id="KW-0677">Repeat</keyword>
<evidence type="ECO:0000256" key="5">
    <source>
        <dbReference type="ARBA" id="ARBA00023186"/>
    </source>
</evidence>
<dbReference type="PROSITE" id="PS51903">
    <property type="entry name" value="CLP_R"/>
    <property type="match status" value="1"/>
</dbReference>
<dbReference type="InterPro" id="IPR036628">
    <property type="entry name" value="Clp_N_dom_sf"/>
</dbReference>
<evidence type="ECO:0000256" key="3">
    <source>
        <dbReference type="ARBA" id="ARBA00022741"/>
    </source>
</evidence>
<dbReference type="InterPro" id="IPR019489">
    <property type="entry name" value="Clp_ATPase_C"/>
</dbReference>
<dbReference type="InterPro" id="IPR003959">
    <property type="entry name" value="ATPase_AAA_core"/>
</dbReference>
<dbReference type="GO" id="GO:0005737">
    <property type="term" value="C:cytoplasm"/>
    <property type="evidence" value="ECO:0007669"/>
    <property type="project" value="TreeGrafter"/>
</dbReference>
<dbReference type="SMART" id="SM01086">
    <property type="entry name" value="ClpB_D2-small"/>
    <property type="match status" value="1"/>
</dbReference>
<feature type="compositionally biased region" description="Polar residues" evidence="8">
    <location>
        <begin position="159"/>
        <end position="185"/>
    </location>
</feature>
<dbReference type="SUPFAM" id="SSF52540">
    <property type="entry name" value="P-loop containing nucleoside triphosphate hydrolases"/>
    <property type="match status" value="2"/>
</dbReference>
<proteinExistence type="inferred from homology"/>
<reference evidence="10 11" key="1">
    <citation type="submission" date="2018-02" db="EMBL/GenBank/DDBJ databases">
        <title>Draft genome sequencing of Burkholderia cepacia Y14-15.</title>
        <authorList>
            <person name="Zheng B.-X."/>
        </authorList>
    </citation>
    <scope>NUCLEOTIDE SEQUENCE [LARGE SCALE GENOMIC DNA]</scope>
    <source>
        <strain evidence="10 11">Y14-15</strain>
    </source>
</reference>
<feature type="domain" description="Clp R" evidence="9">
    <location>
        <begin position="12"/>
        <end position="158"/>
    </location>
</feature>
<evidence type="ECO:0000313" key="10">
    <source>
        <dbReference type="EMBL" id="PQP09862.1"/>
    </source>
</evidence>
<evidence type="ECO:0000259" key="9">
    <source>
        <dbReference type="PROSITE" id="PS51903"/>
    </source>
</evidence>
<sequence length="904" mass="98015">MTPPLRDASRLIRRLNSHCTRALEAAASLCQTRLADEIAVEHWVLKLIEADDGDIPAILRHYDLDIDAVWDALIDVIDRMPRTLRGMPALSRQLATVIEDAWTHAMSDDSDGTIRSGHLLQAIVDAPHVLRTQRAWPLLSVSSAQIRRVLPRIGRRSSENASDEMTLQPKTSPTIDQPGNVATETSIDRHDRHAPSRAADDNALARFALDLTEKARRGEIDPVFGRDREIRQMIDVLARRRKNNPILVGEPGVGKTALVEGLALRAIEGSVPETIRDTRILTLDLGLLQAGAGVKGEFEQRLKNVIDEVRTSATPILLFIDEAHTLIGAGNAAGGADAANLLKPALARGELRTIAATTWAEYKEYFERDAALERRFQVIKVDEPDDDTACLMLRGLASRYAKHHDVHIRDDAIVAAVRLSRRYIPARQLPDKAVDLIDTAAARVRIALDVPPVELQQARATLTALELERAALDADSRAGIDDVAGRRATIDTEHDAVRGTADMLLGQYTREREIVDILRTLRGAAGSAPDPAAISNAIDALSTVQGKSPMIAADVDAQSIARVVAEWTGVPVGNLVDDELRSLLALEATLAARVVAQDDAIGALAESLRTAKAGLKSEHAPLGVFLLTGPSGVGKTETALALADLLFGGEAALTTINLSEYQEAHTVSQLKGSPPGYVGYGRGGVLTEAVRQRPYSVVLLDEVEKAHRDVLDIFYQVFDRGTMRDGEGREIDFRNCVIVMTSNLGSAQIDDATAEDPAITHAALREAVHPQLVAHFQPALLARFQTLVYRPLGAAALASIVRIKLDKIAERLHRQHAVTLTCADDLIESIAQHCMSRESGARSVDAFLNQRVLPVVSRELLERMASGATPGQILLSATAEGSLTIDFVDAPAAGDTGTTRWNDR</sequence>
<dbReference type="InterPro" id="IPR041546">
    <property type="entry name" value="ClpA/ClpB_AAA_lid"/>
</dbReference>
<keyword evidence="5" id="KW-0143">Chaperone</keyword>
<dbReference type="GO" id="GO:0005524">
    <property type="term" value="F:ATP binding"/>
    <property type="evidence" value="ECO:0007669"/>
    <property type="project" value="UniProtKB-KW"/>
</dbReference>
<dbReference type="InterPro" id="IPR017729">
    <property type="entry name" value="ATPase_T6SS_ClpV1"/>
</dbReference>
<gene>
    <name evidence="10" type="primary">clpV</name>
    <name evidence="10" type="ORF">C5615_34285</name>
</gene>
<dbReference type="GO" id="GO:0034605">
    <property type="term" value="P:cellular response to heat"/>
    <property type="evidence" value="ECO:0007669"/>
    <property type="project" value="TreeGrafter"/>
</dbReference>
<dbReference type="AlphaFoldDB" id="A0A2S8I696"/>
<dbReference type="Pfam" id="PF17871">
    <property type="entry name" value="AAA_lid_9"/>
    <property type="match status" value="1"/>
</dbReference>
<dbReference type="InterPro" id="IPR001270">
    <property type="entry name" value="ClpA/B"/>
</dbReference>
<dbReference type="Proteomes" id="UP000238206">
    <property type="component" value="Unassembled WGS sequence"/>
</dbReference>
<dbReference type="PANTHER" id="PTHR11638:SF181">
    <property type="entry name" value="ATPASE SUBUNIT OF ATP-DEPENDENT PROTEASE"/>
    <property type="match status" value="1"/>
</dbReference>
<comment type="function">
    <text evidence="6">Part of a stress-induced multi-chaperone system, it is involved in the recovery of the cell from heat-induced damage, in cooperation with DnaK, DnaJ and GrpE. Acts before DnaK, in the processing of protein aggregates. Protein binding stimulates the ATPase activity; ATP hydrolysis unfolds the denatured protein aggregates, which probably helps expose new hydrophobic binding sites on the surface of ClpB-bound aggregates, contributing to the solubilization and refolding of denatured protein aggregates by DnaK.</text>
</comment>
<dbReference type="FunFam" id="3.40.50.300:FF:000025">
    <property type="entry name" value="ATP-dependent Clp protease subunit"/>
    <property type="match status" value="1"/>
</dbReference>
<dbReference type="InterPro" id="IPR050130">
    <property type="entry name" value="ClpA_ClpB"/>
</dbReference>
<dbReference type="Gene3D" id="3.40.50.300">
    <property type="entry name" value="P-loop containing nucleotide triphosphate hydrolases"/>
    <property type="match status" value="3"/>
</dbReference>
<keyword evidence="4" id="KW-0067">ATP-binding</keyword>
<dbReference type="InterPro" id="IPR004176">
    <property type="entry name" value="Clp_R_N"/>
</dbReference>
<evidence type="ECO:0000256" key="4">
    <source>
        <dbReference type="ARBA" id="ARBA00022840"/>
    </source>
</evidence>
<dbReference type="RefSeq" id="WP_105393431.1">
    <property type="nucleotide sequence ID" value="NZ_PUIQ01000070.1"/>
</dbReference>
<comment type="caution">
    <text evidence="10">The sequence shown here is derived from an EMBL/GenBank/DDBJ whole genome shotgun (WGS) entry which is preliminary data.</text>
</comment>
<evidence type="ECO:0000256" key="8">
    <source>
        <dbReference type="SAM" id="MobiDB-lite"/>
    </source>
</evidence>
<feature type="compositionally biased region" description="Basic and acidic residues" evidence="8">
    <location>
        <begin position="186"/>
        <end position="196"/>
    </location>
</feature>
<organism evidence="10 11">
    <name type="scientific">Burkholderia cepacia</name>
    <name type="common">Pseudomonas cepacia</name>
    <dbReference type="NCBI Taxonomy" id="292"/>
    <lineage>
        <taxon>Bacteria</taxon>
        <taxon>Pseudomonadati</taxon>
        <taxon>Pseudomonadota</taxon>
        <taxon>Betaproteobacteria</taxon>
        <taxon>Burkholderiales</taxon>
        <taxon>Burkholderiaceae</taxon>
        <taxon>Burkholderia</taxon>
        <taxon>Burkholderia cepacia complex</taxon>
    </lineage>
</organism>
<dbReference type="InterPro" id="IPR027417">
    <property type="entry name" value="P-loop_NTPase"/>
</dbReference>
<dbReference type="SMART" id="SM00382">
    <property type="entry name" value="AAA"/>
    <property type="match status" value="2"/>
</dbReference>
<dbReference type="CDD" id="cd00009">
    <property type="entry name" value="AAA"/>
    <property type="match status" value="1"/>
</dbReference>